<dbReference type="AlphaFoldDB" id="A0A382FG32"/>
<gene>
    <name evidence="1" type="ORF">METZ01_LOCUS213795</name>
</gene>
<protein>
    <submittedName>
        <fullName evidence="1">Uncharacterized protein</fullName>
    </submittedName>
</protein>
<organism evidence="1">
    <name type="scientific">marine metagenome</name>
    <dbReference type="NCBI Taxonomy" id="408172"/>
    <lineage>
        <taxon>unclassified sequences</taxon>
        <taxon>metagenomes</taxon>
        <taxon>ecological metagenomes</taxon>
    </lineage>
</organism>
<reference evidence="1" key="1">
    <citation type="submission" date="2018-05" db="EMBL/GenBank/DDBJ databases">
        <authorList>
            <person name="Lanie J.A."/>
            <person name="Ng W.-L."/>
            <person name="Kazmierczak K.M."/>
            <person name="Andrzejewski T.M."/>
            <person name="Davidsen T.M."/>
            <person name="Wayne K.J."/>
            <person name="Tettelin H."/>
            <person name="Glass J.I."/>
            <person name="Rusch D."/>
            <person name="Podicherti R."/>
            <person name="Tsui H.-C.T."/>
            <person name="Winkler M.E."/>
        </authorList>
    </citation>
    <scope>NUCLEOTIDE SEQUENCE</scope>
</reference>
<sequence length="64" mass="7571">MIRTGLFHSIKAVSKKGVFALEFETPVNKRDLVRFKDSYGRETKPYEGKKFTKKIGRKYIKFKK</sequence>
<accession>A0A382FG32</accession>
<dbReference type="EMBL" id="UINC01049312">
    <property type="protein sequence ID" value="SVB60941.1"/>
    <property type="molecule type" value="Genomic_DNA"/>
</dbReference>
<evidence type="ECO:0000313" key="1">
    <source>
        <dbReference type="EMBL" id="SVB60941.1"/>
    </source>
</evidence>
<feature type="non-terminal residue" evidence="1">
    <location>
        <position position="64"/>
    </location>
</feature>
<name>A0A382FG32_9ZZZZ</name>
<proteinExistence type="predicted"/>